<protein>
    <submittedName>
        <fullName evidence="2">UDP-N-acetylglucosamine 2-epimerase (Hydrolyzing)</fullName>
        <ecNumber evidence="2">3.2.1.183</ecNumber>
    </submittedName>
</protein>
<proteinExistence type="predicted"/>
<comment type="caution">
    <text evidence="2">The sequence shown here is derived from an EMBL/GenBank/DDBJ whole genome shotgun (WGS) entry which is preliminary data.</text>
</comment>
<keyword evidence="2" id="KW-0326">Glycosidase</keyword>
<dbReference type="EC" id="3.2.1.183" evidence="2"/>
<dbReference type="AlphaFoldDB" id="A0A927BPV1"/>
<reference evidence="2" key="1">
    <citation type="submission" date="2020-09" db="EMBL/GenBank/DDBJ databases">
        <title>A novel bacterium of genus Paenibacillus, isolated from South China Sea.</title>
        <authorList>
            <person name="Huang H."/>
            <person name="Mo K."/>
            <person name="Hu Y."/>
        </authorList>
    </citation>
    <scope>NUCLEOTIDE SEQUENCE</scope>
    <source>
        <strain evidence="2">IB182496</strain>
    </source>
</reference>
<dbReference type="InterPro" id="IPR003331">
    <property type="entry name" value="UDP_GlcNAc_Epimerase_2_dom"/>
</dbReference>
<feature type="domain" description="UDP-N-acetylglucosamine 2-epimerase" evidence="1">
    <location>
        <begin position="25"/>
        <end position="366"/>
    </location>
</feature>
<evidence type="ECO:0000259" key="1">
    <source>
        <dbReference type="Pfam" id="PF02350"/>
    </source>
</evidence>
<dbReference type="GO" id="GO:0004553">
    <property type="term" value="F:hydrolase activity, hydrolyzing O-glycosyl compounds"/>
    <property type="evidence" value="ECO:0007669"/>
    <property type="project" value="InterPro"/>
</dbReference>
<sequence length="385" mass="41179">MSATRICMVTGSRAEYGLLHTLMQRIAAEPRLCLQIAVTGSHLAPEYGSTGSALAADGFTPDGRVEMLLSSDSAVGAAKSIGLGVIGFADLFERLRPHRVVLLGDRFEIFAAATAAYTARIPIAHIGGGDITEGALDEAYRHAITKMADLHFVTNARAARIVRQLGETERSIFNVGHPGIDRILELPLLARSELERTLGFALRPRNVLVTHHPATLGERSADDELEALLRGLDELGSDVGVLFTQPNSDPAGRRMHATIKRYAAQRPHVHLSGTLGQLVYFSAVRACDAVVGNSSSGICEVPALGKPSVDIGARQRGRLCGPSVIRCEADGTAVAAAIRRAWRLDCRALISPYGHGGSADRMVKILLRRSAGRTSAKIFEEVNPS</sequence>
<accession>A0A927BPV1</accession>
<gene>
    <name evidence="2" type="primary">neuC</name>
    <name evidence="2" type="ORF">IDH44_04855</name>
</gene>
<dbReference type="InterPro" id="IPR029767">
    <property type="entry name" value="WecB-like"/>
</dbReference>
<dbReference type="PANTHER" id="PTHR43174">
    <property type="entry name" value="UDP-N-ACETYLGLUCOSAMINE 2-EPIMERASE"/>
    <property type="match status" value="1"/>
</dbReference>
<dbReference type="InterPro" id="IPR020004">
    <property type="entry name" value="UDP-GlcNAc_Epase"/>
</dbReference>
<dbReference type="Proteomes" id="UP000621560">
    <property type="component" value="Unassembled WGS sequence"/>
</dbReference>
<dbReference type="GO" id="GO:0006047">
    <property type="term" value="P:UDP-N-acetylglucosamine metabolic process"/>
    <property type="evidence" value="ECO:0007669"/>
    <property type="project" value="InterPro"/>
</dbReference>
<evidence type="ECO:0000313" key="3">
    <source>
        <dbReference type="Proteomes" id="UP000621560"/>
    </source>
</evidence>
<dbReference type="PANTHER" id="PTHR43174:SF3">
    <property type="entry name" value="UDP-N-ACETYLGLUCOSAMINE 2-EPIMERASE"/>
    <property type="match status" value="1"/>
</dbReference>
<evidence type="ECO:0000313" key="2">
    <source>
        <dbReference type="EMBL" id="MBD2844511.1"/>
    </source>
</evidence>
<name>A0A927BPV1_9BACL</name>
<dbReference type="RefSeq" id="WP_190915255.1">
    <property type="nucleotide sequence ID" value="NZ_JACXIZ010000011.1"/>
</dbReference>
<dbReference type="EMBL" id="JACXIZ010000011">
    <property type="protein sequence ID" value="MBD2844511.1"/>
    <property type="molecule type" value="Genomic_DNA"/>
</dbReference>
<dbReference type="Gene3D" id="3.40.50.2000">
    <property type="entry name" value="Glycogen Phosphorylase B"/>
    <property type="match status" value="2"/>
</dbReference>
<keyword evidence="2" id="KW-0378">Hydrolase</keyword>
<dbReference type="Pfam" id="PF02350">
    <property type="entry name" value="Epimerase_2"/>
    <property type="match status" value="1"/>
</dbReference>
<dbReference type="NCBIfam" id="TIGR03568">
    <property type="entry name" value="NeuC_NnaA"/>
    <property type="match status" value="1"/>
</dbReference>
<organism evidence="2 3">
    <name type="scientific">Paenibacillus sabuli</name>
    <dbReference type="NCBI Taxonomy" id="2772509"/>
    <lineage>
        <taxon>Bacteria</taxon>
        <taxon>Bacillati</taxon>
        <taxon>Bacillota</taxon>
        <taxon>Bacilli</taxon>
        <taxon>Bacillales</taxon>
        <taxon>Paenibacillaceae</taxon>
        <taxon>Paenibacillus</taxon>
    </lineage>
</organism>
<dbReference type="SUPFAM" id="SSF53756">
    <property type="entry name" value="UDP-Glycosyltransferase/glycogen phosphorylase"/>
    <property type="match status" value="1"/>
</dbReference>
<keyword evidence="3" id="KW-1185">Reference proteome</keyword>